<name>A0A4V1IS34_9FUNG</name>
<dbReference type="EMBL" id="KZ994748">
    <property type="protein sequence ID" value="RKO92167.1"/>
    <property type="molecule type" value="Genomic_DNA"/>
</dbReference>
<dbReference type="Proteomes" id="UP000269721">
    <property type="component" value="Unassembled WGS sequence"/>
</dbReference>
<feature type="region of interest" description="Disordered" evidence="2">
    <location>
        <begin position="558"/>
        <end position="613"/>
    </location>
</feature>
<dbReference type="GO" id="GO:0005681">
    <property type="term" value="C:spliceosomal complex"/>
    <property type="evidence" value="ECO:0007669"/>
    <property type="project" value="TreeGrafter"/>
</dbReference>
<feature type="compositionally biased region" description="Basic and acidic residues" evidence="2">
    <location>
        <begin position="570"/>
        <end position="581"/>
    </location>
</feature>
<feature type="compositionally biased region" description="Pro residues" evidence="2">
    <location>
        <begin position="583"/>
        <end position="608"/>
    </location>
</feature>
<dbReference type="PANTHER" id="PTHR13361">
    <property type="entry name" value="WW DOMAIN-BINDING PROTEIN 11"/>
    <property type="match status" value="1"/>
</dbReference>
<feature type="compositionally biased region" description="Acidic residues" evidence="2">
    <location>
        <begin position="352"/>
        <end position="361"/>
    </location>
</feature>
<feature type="compositionally biased region" description="Basic and acidic residues" evidence="2">
    <location>
        <begin position="296"/>
        <end position="305"/>
    </location>
</feature>
<evidence type="ECO:0000256" key="1">
    <source>
        <dbReference type="SAM" id="Coils"/>
    </source>
</evidence>
<feature type="coiled-coil region" evidence="1">
    <location>
        <begin position="451"/>
        <end position="478"/>
    </location>
</feature>
<proteinExistence type="predicted"/>
<accession>A0A4V1IS34</accession>
<feature type="region of interest" description="Disordered" evidence="2">
    <location>
        <begin position="497"/>
        <end position="517"/>
    </location>
</feature>
<evidence type="ECO:0000313" key="4">
    <source>
        <dbReference type="Proteomes" id="UP000269721"/>
    </source>
</evidence>
<evidence type="ECO:0000313" key="3">
    <source>
        <dbReference type="EMBL" id="RKO92167.1"/>
    </source>
</evidence>
<feature type="compositionally biased region" description="Pro residues" evidence="2">
    <location>
        <begin position="91"/>
        <end position="101"/>
    </location>
</feature>
<reference evidence="4" key="1">
    <citation type="journal article" date="2018" name="Nat. Microbiol.">
        <title>Leveraging single-cell genomics to expand the fungal tree of life.</title>
        <authorList>
            <person name="Ahrendt S.R."/>
            <person name="Quandt C.A."/>
            <person name="Ciobanu D."/>
            <person name="Clum A."/>
            <person name="Salamov A."/>
            <person name="Andreopoulos B."/>
            <person name="Cheng J.F."/>
            <person name="Woyke T."/>
            <person name="Pelin A."/>
            <person name="Henrissat B."/>
            <person name="Reynolds N.K."/>
            <person name="Benny G.L."/>
            <person name="Smith M.E."/>
            <person name="James T.Y."/>
            <person name="Grigoriev I.V."/>
        </authorList>
    </citation>
    <scope>NUCLEOTIDE SEQUENCE [LARGE SCALE GENOMIC DNA]</scope>
</reference>
<protein>
    <submittedName>
        <fullName evidence="3">Uncharacterized protein</fullName>
    </submittedName>
</protein>
<keyword evidence="1" id="KW-0175">Coiled coil</keyword>
<feature type="compositionally biased region" description="Low complexity" evidence="2">
    <location>
        <begin position="497"/>
        <end position="509"/>
    </location>
</feature>
<dbReference type="AlphaFoldDB" id="A0A4V1IS34"/>
<dbReference type="PANTHER" id="PTHR13361:SF1">
    <property type="entry name" value="WW DOMAIN-BINDING PROTEIN 11"/>
    <property type="match status" value="1"/>
</dbReference>
<gene>
    <name evidence="3" type="ORF">BDK51DRAFT_40213</name>
</gene>
<feature type="non-terminal residue" evidence="3">
    <location>
        <position position="1"/>
    </location>
</feature>
<evidence type="ECO:0000256" key="2">
    <source>
        <dbReference type="SAM" id="MobiDB-lite"/>
    </source>
</evidence>
<organism evidence="3 4">
    <name type="scientific">Blyttiomyces helicus</name>
    <dbReference type="NCBI Taxonomy" id="388810"/>
    <lineage>
        <taxon>Eukaryota</taxon>
        <taxon>Fungi</taxon>
        <taxon>Fungi incertae sedis</taxon>
        <taxon>Chytridiomycota</taxon>
        <taxon>Chytridiomycota incertae sedis</taxon>
        <taxon>Chytridiomycetes</taxon>
        <taxon>Chytridiomycetes incertae sedis</taxon>
        <taxon>Blyttiomyces</taxon>
    </lineage>
</organism>
<feature type="region of interest" description="Disordered" evidence="2">
    <location>
        <begin position="72"/>
        <end position="103"/>
    </location>
</feature>
<dbReference type="OrthoDB" id="2159009at2759"/>
<keyword evidence="4" id="KW-1185">Reference proteome</keyword>
<feature type="region of interest" description="Disordered" evidence="2">
    <location>
        <begin position="296"/>
        <end position="361"/>
    </location>
</feature>
<sequence>LTNAPTTEETAVSKAAFYDELISATTTGADEYTALQRALTVGMETGTDAWAATTDSPARGSMVARGAIAARGSTTIPTAAPPPSTTSAPQSPAPASPTPPHRPLKTLVTRLLKPVITGVHEHPAASLRQSVMKPSSVLHLDEDGREISVADLRMLHHRVLRVVDEYDAFVVKSCDARDAALISTYRSSVEAAERATRKSVVAEYEKLIDHTGCNSQISTLARENKIMKEETSRTVGLNVQLVKEVETLRRFKSSAQAETALLLQALGRRRLAHRALRRRIAAGECVCGHGRAAEPEVGAPERADFEDVDTSGGEDGGEEREEGGEYERARRRGSGDGGDDEGEGDVASVDLEGGDDDDDIDDAEWEEWCRTTTNTTTRPTWNASTATTLLSQKAPPSVIHIGYGVVEGGEGAEGEGGEGGAGVAVAAEEEDVGDRKEGLMQKFHARCRHDRRMLRALLAQERAERKKLQKSFDRKTETTMRLTSLLLDCLDDITLSSPAPATTTTTTSRPPTPGAAVRIPTTTVIGGKVDERERVVEGLESRRGLLVEILRAFGVEQRRERAGVARQHRRGDGIRPADFARPDIPPPAAQPIAAPAPPPQPEPQPQPQPAASLPDFADVRNWLTRATATRPRSAPASRHAPVHASVLHPHPTGATRPSSAHAGGLRKGHVDEKLLASLIKGQAERERERTRPVSARKVAWTQGDAAPAYGGGGGGAGAAAVAGGAVDARKRTARPHSAPVVAGPAVRSSVIGMAIHGRQIG</sequence>